<evidence type="ECO:0000313" key="1">
    <source>
        <dbReference type="EMBL" id="HIS63921.1"/>
    </source>
</evidence>
<protein>
    <submittedName>
        <fullName evidence="1">Uncharacterized protein</fullName>
    </submittedName>
</protein>
<gene>
    <name evidence="1" type="ORF">IAA83_00945</name>
</gene>
<comment type="caution">
    <text evidence="1">The sequence shown here is derived from an EMBL/GenBank/DDBJ whole genome shotgun (WGS) entry which is preliminary data.</text>
</comment>
<accession>A0A9D1JS78</accession>
<proteinExistence type="predicted"/>
<dbReference type="EMBL" id="DVJJ01000019">
    <property type="protein sequence ID" value="HIS63921.1"/>
    <property type="molecule type" value="Genomic_DNA"/>
</dbReference>
<reference evidence="1" key="2">
    <citation type="journal article" date="2021" name="PeerJ">
        <title>Extensive microbial diversity within the chicken gut microbiome revealed by metagenomics and culture.</title>
        <authorList>
            <person name="Gilroy R."/>
            <person name="Ravi A."/>
            <person name="Getino M."/>
            <person name="Pursley I."/>
            <person name="Horton D.L."/>
            <person name="Alikhan N.F."/>
            <person name="Baker D."/>
            <person name="Gharbi K."/>
            <person name="Hall N."/>
            <person name="Watson M."/>
            <person name="Adriaenssens E.M."/>
            <person name="Foster-Nyarko E."/>
            <person name="Jarju S."/>
            <person name="Secka A."/>
            <person name="Antonio M."/>
            <person name="Oren A."/>
            <person name="Chaudhuri R.R."/>
            <person name="La Ragione R."/>
            <person name="Hildebrand F."/>
            <person name="Pallen M.J."/>
        </authorList>
    </citation>
    <scope>NUCLEOTIDE SEQUENCE</scope>
    <source>
        <strain evidence="1">ChiBcec16-1751</strain>
    </source>
</reference>
<sequence>MTPRERVLAVFNRQIPDRVPVWCGASPEFMEKARKHLGVNDDEAV</sequence>
<dbReference type="Gene3D" id="3.20.20.210">
    <property type="match status" value="1"/>
</dbReference>
<dbReference type="AlphaFoldDB" id="A0A9D1JS78"/>
<reference evidence="1" key="1">
    <citation type="submission" date="2020-10" db="EMBL/GenBank/DDBJ databases">
        <authorList>
            <person name="Gilroy R."/>
        </authorList>
    </citation>
    <scope>NUCLEOTIDE SEQUENCE</scope>
    <source>
        <strain evidence="1">ChiBcec16-1751</strain>
    </source>
</reference>
<name>A0A9D1JS78_9FIRM</name>
<organism evidence="1 2">
    <name type="scientific">Candidatus Avoscillospira avistercoris</name>
    <dbReference type="NCBI Taxonomy" id="2840707"/>
    <lineage>
        <taxon>Bacteria</taxon>
        <taxon>Bacillati</taxon>
        <taxon>Bacillota</taxon>
        <taxon>Clostridia</taxon>
        <taxon>Eubacteriales</taxon>
        <taxon>Oscillospiraceae</taxon>
        <taxon>Oscillospiraceae incertae sedis</taxon>
        <taxon>Candidatus Avoscillospira</taxon>
    </lineage>
</organism>
<evidence type="ECO:0000313" key="2">
    <source>
        <dbReference type="Proteomes" id="UP000886741"/>
    </source>
</evidence>
<dbReference type="Proteomes" id="UP000886741">
    <property type="component" value="Unassembled WGS sequence"/>
</dbReference>
<dbReference type="InterPro" id="IPR038071">
    <property type="entry name" value="UROD/MetE-like_sf"/>
</dbReference>